<proteinExistence type="predicted"/>
<reference evidence="2" key="1">
    <citation type="journal article" date="2014" name="Int. J. Syst. Evol. Microbiol.">
        <title>Complete genome sequence of Corynebacterium casei LMG S-19264T (=DSM 44701T), isolated from a smear-ripened cheese.</title>
        <authorList>
            <consortium name="US DOE Joint Genome Institute (JGI-PGF)"/>
            <person name="Walter F."/>
            <person name="Albersmeier A."/>
            <person name="Kalinowski J."/>
            <person name="Ruckert C."/>
        </authorList>
    </citation>
    <scope>NUCLEOTIDE SEQUENCE</scope>
    <source>
        <strain evidence="2">JCM 19596</strain>
    </source>
</reference>
<feature type="transmembrane region" description="Helical" evidence="1">
    <location>
        <begin position="73"/>
        <end position="94"/>
    </location>
</feature>
<evidence type="ECO:0000313" key="2">
    <source>
        <dbReference type="EMBL" id="GGL56512.1"/>
    </source>
</evidence>
<protein>
    <recommendedName>
        <fullName evidence="4">DUF3054 domain-containing protein</fullName>
    </recommendedName>
</protein>
<evidence type="ECO:0000256" key="1">
    <source>
        <dbReference type="SAM" id="Phobius"/>
    </source>
</evidence>
<name>A0A830F2L7_9EURY</name>
<feature type="transmembrane region" description="Helical" evidence="1">
    <location>
        <begin position="37"/>
        <end position="61"/>
    </location>
</feature>
<sequence>MQFASVSRTALRRYAVGDAAAILLFVIVGELQHGNPVARAAVAVLPFAAAWALAAYGLGVYASDTETSLRANLGRVAAAWALADVLAQVIRVAVGEAAPGGALVLFAAVTYLFGVLFLGVWRVAALAIAAYRD</sequence>
<keyword evidence="1" id="KW-0812">Transmembrane</keyword>
<gene>
    <name evidence="2" type="ORF">GCM10009039_13290</name>
</gene>
<evidence type="ECO:0008006" key="4">
    <source>
        <dbReference type="Google" id="ProtNLM"/>
    </source>
</evidence>
<dbReference type="OrthoDB" id="177006at2157"/>
<dbReference type="Pfam" id="PF11255">
    <property type="entry name" value="DUF3054"/>
    <property type="match status" value="1"/>
</dbReference>
<organism evidence="2 3">
    <name type="scientific">Halocalculus aciditolerans</name>
    <dbReference type="NCBI Taxonomy" id="1383812"/>
    <lineage>
        <taxon>Archaea</taxon>
        <taxon>Methanobacteriati</taxon>
        <taxon>Methanobacteriota</taxon>
        <taxon>Stenosarchaea group</taxon>
        <taxon>Halobacteria</taxon>
        <taxon>Halobacteriales</taxon>
        <taxon>Halobacteriaceae</taxon>
        <taxon>Halocalculus</taxon>
    </lineage>
</organism>
<dbReference type="AlphaFoldDB" id="A0A830F2L7"/>
<feature type="transmembrane region" description="Helical" evidence="1">
    <location>
        <begin position="12"/>
        <end position="31"/>
    </location>
</feature>
<accession>A0A830F2L7</accession>
<keyword evidence="1" id="KW-0472">Membrane</keyword>
<keyword evidence="1" id="KW-1133">Transmembrane helix</keyword>
<feature type="transmembrane region" description="Helical" evidence="1">
    <location>
        <begin position="100"/>
        <end position="131"/>
    </location>
</feature>
<comment type="caution">
    <text evidence="2">The sequence shown here is derived from an EMBL/GenBank/DDBJ whole genome shotgun (WGS) entry which is preliminary data.</text>
</comment>
<reference evidence="2" key="2">
    <citation type="submission" date="2020-09" db="EMBL/GenBank/DDBJ databases">
        <authorList>
            <person name="Sun Q."/>
            <person name="Ohkuma M."/>
        </authorList>
    </citation>
    <scope>NUCLEOTIDE SEQUENCE</scope>
    <source>
        <strain evidence="2">JCM 19596</strain>
    </source>
</reference>
<dbReference type="EMBL" id="BMPG01000002">
    <property type="protein sequence ID" value="GGL56512.1"/>
    <property type="molecule type" value="Genomic_DNA"/>
</dbReference>
<dbReference type="InterPro" id="IPR021414">
    <property type="entry name" value="DUF3054"/>
</dbReference>
<dbReference type="Proteomes" id="UP000607197">
    <property type="component" value="Unassembled WGS sequence"/>
</dbReference>
<keyword evidence="3" id="KW-1185">Reference proteome</keyword>
<dbReference type="RefSeq" id="WP_188977204.1">
    <property type="nucleotide sequence ID" value="NZ_BMPG01000002.1"/>
</dbReference>
<evidence type="ECO:0000313" key="3">
    <source>
        <dbReference type="Proteomes" id="UP000607197"/>
    </source>
</evidence>